<evidence type="ECO:0000259" key="4">
    <source>
        <dbReference type="PROSITE" id="PS50048"/>
    </source>
</evidence>
<feature type="region of interest" description="Disordered" evidence="3">
    <location>
        <begin position="41"/>
        <end position="95"/>
    </location>
</feature>
<organism evidence="5">
    <name type="scientific">Bionectria ochroleuca</name>
    <name type="common">Gliocladium roseum</name>
    <dbReference type="NCBI Taxonomy" id="29856"/>
    <lineage>
        <taxon>Eukaryota</taxon>
        <taxon>Fungi</taxon>
        <taxon>Dikarya</taxon>
        <taxon>Ascomycota</taxon>
        <taxon>Pezizomycotina</taxon>
        <taxon>Sordariomycetes</taxon>
        <taxon>Hypocreomycetidae</taxon>
        <taxon>Hypocreales</taxon>
        <taxon>Bionectriaceae</taxon>
        <taxon>Clonostachys</taxon>
    </lineage>
</organism>
<dbReference type="PROSITE" id="PS00463">
    <property type="entry name" value="ZN2_CY6_FUNGAL_1"/>
    <property type="match status" value="1"/>
</dbReference>
<keyword evidence="2" id="KW-0539">Nucleus</keyword>
<evidence type="ECO:0000256" key="3">
    <source>
        <dbReference type="SAM" id="MobiDB-lite"/>
    </source>
</evidence>
<feature type="domain" description="Zn(2)-C6 fungal-type" evidence="4">
    <location>
        <begin position="9"/>
        <end position="41"/>
    </location>
</feature>
<dbReference type="InterPro" id="IPR036864">
    <property type="entry name" value="Zn2-C6_fun-type_DNA-bd_sf"/>
</dbReference>
<proteinExistence type="predicted"/>
<dbReference type="InterPro" id="IPR001138">
    <property type="entry name" value="Zn2Cys6_DnaBD"/>
</dbReference>
<dbReference type="CDD" id="cd00067">
    <property type="entry name" value="GAL4"/>
    <property type="match status" value="1"/>
</dbReference>
<dbReference type="GO" id="GO:0000981">
    <property type="term" value="F:DNA-binding transcription factor activity, RNA polymerase II-specific"/>
    <property type="evidence" value="ECO:0007669"/>
    <property type="project" value="InterPro"/>
</dbReference>
<sequence length="1287" mass="143188">MTSQPRLPACDPCRASKLACDHVRPVCGRCRAKAQGSSCEYRQRPFKKTRRTIGGGPSPQINKSDQTVHRRRSETVSSSSTPVSGPLQKPNRYPNPGYLGSSSYTTLFGQLPLGGGNSADGGGFNAAPKNGTISEAMVNEAQVSHGAELIEQLHRFPHIPACVSLVKGWLATGANLALTESFTEQCAESAELILTGAQLGSRTAIEVSRDLFTHSCQPLIVNSSTTIEDFTAQFTNDNSRWESLCLFFMSVSRAALTFRSHNPPFDSEKQRRNLRRLSMYYADRCLDMSLMLDCLNDLQLMLQYENFILHTLIDGDQSFEAWRRLGDVASSLFALGYHQDTHGGSSIPEFLKALRSSTFAVSYSADKNVSIFLGRPPRINQKFCQFSRTGPDSYFSHEWPPDAKFDSKAESRWAAICAVLKEDILDISGEKNQEDKIRRASVIKAEADLQWESLPAYFKLEGPMKSQDCSPVELDKLLGTKLNYLHVLFLLRQALRRRTSDWDPELNSVAGQMLSLVVEALMLREGLVNSGTSLVWKVVYYGLAAAGVICLALLQQGPATDCVEMDTSKVFRELAVLVSEVELGTLVYKEDANYALLAGATSTIKNLIDRLSSGRFDQFRATQSNVEAAAENASPVEGETWNPWGSASVQDFESNFWLTLAEHPFLMSEEFVFEIASPGMGPCRNGYLILLETNRSSSVHIGDKLHFDLSQAGFKVIYDPEAGNYDPEHTANCVHVPCLQYAITKLPRLSIRSLCQIARALRPIMSWQNTRHLRSEKKESSGLPSLSDIKDSSLETLAWIKTIGFTRIMESENHLSKKQVFSVNNDIQHLGLNSIQVMGENCLVGLQYDPKVCRSQIPVAKKQIKGLQFGLGFHGVIGLRIVYVDGSSSPWLGHKSPQWIKSIRGSDLTQLRMVFDGLKILSFTFESEDEVPSPNETCVIWDHDMGIMERNRGSLIDTSPFWKFHIRGNPQTRYGLFLPFKFNDGKPHSLTVFCSPYGLCCIQVDGDPKQRLGAPYKRSSAMTFYVEPNETIESLYLITRRTLERILLQGPFLLAKTSTGRCLYYGFYIFPALEVTGAHVSTYSLNNKSASVVGVFADPATANTMLLRTLGVITEPNGEKVGTDPESVVDSIKIPVLTHIERDSFAGLYLETAMVNRATFASCVCVKMQKFGSRCIGLLAQIGSATIILGQWDPSQVNCICILYSQKDDVPLECITFNFSDGARTSRYVEDIILNDTNRTERNFVWDNLNKDVAWYFTSEYDHLGYWDGASLQVNAGTSLPNFPVVD</sequence>
<dbReference type="CDD" id="cd12148">
    <property type="entry name" value="fungal_TF_MHR"/>
    <property type="match status" value="1"/>
</dbReference>
<dbReference type="PANTHER" id="PTHR31001:SF40">
    <property type="entry name" value="ZN(II)2CYS6 TRANSCRIPTION FACTOR (EUROFUNG)"/>
    <property type="match status" value="1"/>
</dbReference>
<name>A0A0B7K808_BIOOC</name>
<dbReference type="Pfam" id="PF24539">
    <property type="entry name" value="DUF7600"/>
    <property type="match status" value="1"/>
</dbReference>
<protein>
    <recommendedName>
        <fullName evidence="4">Zn(2)-C6 fungal-type domain-containing protein</fullName>
    </recommendedName>
</protein>
<dbReference type="SUPFAM" id="SSF57701">
    <property type="entry name" value="Zn2/Cys6 DNA-binding domain"/>
    <property type="match status" value="1"/>
</dbReference>
<dbReference type="GO" id="GO:0005634">
    <property type="term" value="C:nucleus"/>
    <property type="evidence" value="ECO:0007669"/>
    <property type="project" value="UniProtKB-SubCell"/>
</dbReference>
<comment type="subcellular location">
    <subcellularLocation>
        <location evidence="1">Nucleus</location>
    </subcellularLocation>
</comment>
<evidence type="ECO:0000256" key="1">
    <source>
        <dbReference type="ARBA" id="ARBA00004123"/>
    </source>
</evidence>
<dbReference type="SMART" id="SM00066">
    <property type="entry name" value="GAL4"/>
    <property type="match status" value="1"/>
</dbReference>
<gene>
    <name evidence="5" type="ORF">BN869_000009526_1</name>
</gene>
<evidence type="ECO:0000313" key="5">
    <source>
        <dbReference type="EMBL" id="CEO53468.1"/>
    </source>
</evidence>
<reference evidence="5" key="1">
    <citation type="submission" date="2015-01" db="EMBL/GenBank/DDBJ databases">
        <authorList>
            <person name="Durling Mikael"/>
        </authorList>
    </citation>
    <scope>NUCLEOTIDE SEQUENCE</scope>
</reference>
<accession>A0A0B7K808</accession>
<dbReference type="Gene3D" id="4.10.240.10">
    <property type="entry name" value="Zn(2)-C6 fungal-type DNA-binding domain"/>
    <property type="match status" value="1"/>
</dbReference>
<dbReference type="EMBL" id="CDPU01000035">
    <property type="protein sequence ID" value="CEO53468.1"/>
    <property type="molecule type" value="Genomic_DNA"/>
</dbReference>
<feature type="compositionally biased region" description="Low complexity" evidence="3">
    <location>
        <begin position="75"/>
        <end position="84"/>
    </location>
</feature>
<dbReference type="PROSITE" id="PS50048">
    <property type="entry name" value="ZN2_CY6_FUNGAL_2"/>
    <property type="match status" value="1"/>
</dbReference>
<dbReference type="PANTHER" id="PTHR31001">
    <property type="entry name" value="UNCHARACTERIZED TRANSCRIPTIONAL REGULATORY PROTEIN"/>
    <property type="match status" value="1"/>
</dbReference>
<dbReference type="Pfam" id="PF00172">
    <property type="entry name" value="Zn_clus"/>
    <property type="match status" value="1"/>
</dbReference>
<dbReference type="GO" id="GO:0008270">
    <property type="term" value="F:zinc ion binding"/>
    <property type="evidence" value="ECO:0007669"/>
    <property type="project" value="InterPro"/>
</dbReference>
<evidence type="ECO:0000256" key="2">
    <source>
        <dbReference type="ARBA" id="ARBA00023242"/>
    </source>
</evidence>
<dbReference type="InterPro" id="IPR050613">
    <property type="entry name" value="Sec_Metabolite_Reg"/>
</dbReference>
<dbReference type="InterPro" id="IPR056021">
    <property type="entry name" value="DUF7600"/>
</dbReference>